<feature type="signal peptide" evidence="1">
    <location>
        <begin position="1"/>
        <end position="28"/>
    </location>
</feature>
<feature type="chain" id="PRO_5045506521" evidence="1">
    <location>
        <begin position="29"/>
        <end position="137"/>
    </location>
</feature>
<sequence length="137" mass="13956">MAMNRKSKVLAGVSASIALAAAAGIAFAAAPGAPADTPHAQAAAWVNADGTVNHSRGIAQVTRPSTGRYCVTLSDVKNINAVIPVATLVHAANGSSITFTRTGMPLGLCDGMSDTILVNTHDKAGAFQNYSFDFVTP</sequence>
<evidence type="ECO:0000313" key="2">
    <source>
        <dbReference type="EMBL" id="WUX51378.1"/>
    </source>
</evidence>
<keyword evidence="1" id="KW-0732">Signal</keyword>
<name>A0ABZ2A203_STRNV</name>
<reference evidence="2" key="1">
    <citation type="submission" date="2022-10" db="EMBL/GenBank/DDBJ databases">
        <title>The complete genomes of actinobacterial strains from the NBC collection.</title>
        <authorList>
            <person name="Joergensen T.S."/>
            <person name="Alvarez Arevalo M."/>
            <person name="Sterndorff E.B."/>
            <person name="Faurdal D."/>
            <person name="Vuksanovic O."/>
            <person name="Mourched A.-S."/>
            <person name="Charusanti P."/>
            <person name="Shaw S."/>
            <person name="Blin K."/>
            <person name="Weber T."/>
        </authorList>
    </citation>
    <scope>NUCLEOTIDE SEQUENCE</scope>
    <source>
        <strain evidence="2">NBC_01432</strain>
    </source>
</reference>
<organism evidence="2 3">
    <name type="scientific">Streptomyces niveus</name>
    <name type="common">Streptomyces spheroides</name>
    <dbReference type="NCBI Taxonomy" id="193462"/>
    <lineage>
        <taxon>Bacteria</taxon>
        <taxon>Bacillati</taxon>
        <taxon>Actinomycetota</taxon>
        <taxon>Actinomycetes</taxon>
        <taxon>Kitasatosporales</taxon>
        <taxon>Streptomycetaceae</taxon>
        <taxon>Streptomyces</taxon>
    </lineage>
</organism>
<proteinExistence type="predicted"/>
<evidence type="ECO:0000256" key="1">
    <source>
        <dbReference type="SAM" id="SignalP"/>
    </source>
</evidence>
<protein>
    <submittedName>
        <fullName evidence="2">Uncharacterized protein</fullName>
    </submittedName>
</protein>
<dbReference type="Proteomes" id="UP001432209">
    <property type="component" value="Chromosome"/>
</dbReference>
<keyword evidence="3" id="KW-1185">Reference proteome</keyword>
<gene>
    <name evidence="2" type="ORF">OG442_07420</name>
</gene>
<evidence type="ECO:0000313" key="3">
    <source>
        <dbReference type="Proteomes" id="UP001432209"/>
    </source>
</evidence>
<dbReference type="EMBL" id="CP109495">
    <property type="protein sequence ID" value="WUX51378.1"/>
    <property type="molecule type" value="Genomic_DNA"/>
</dbReference>
<accession>A0ABZ2A203</accession>
<dbReference type="RefSeq" id="WP_329075032.1">
    <property type="nucleotide sequence ID" value="NZ_CP109495.1"/>
</dbReference>